<comment type="cofactor">
    <cofactor evidence="2">
        <name>L-ascorbate</name>
        <dbReference type="ChEBI" id="CHEBI:38290"/>
    </cofactor>
</comment>
<comment type="caution">
    <text evidence="19">The sequence shown here is derived from an EMBL/GenBank/DDBJ whole genome shotgun (WGS) entry which is preliminary data.</text>
</comment>
<evidence type="ECO:0000256" key="11">
    <source>
        <dbReference type="ARBA" id="ARBA00023004"/>
    </source>
</evidence>
<evidence type="ECO:0000313" key="20">
    <source>
        <dbReference type="Proteomes" id="UP001353858"/>
    </source>
</evidence>
<dbReference type="Proteomes" id="UP001353858">
    <property type="component" value="Unassembled WGS sequence"/>
</dbReference>
<evidence type="ECO:0000256" key="12">
    <source>
        <dbReference type="ARBA" id="ARBA00030363"/>
    </source>
</evidence>
<evidence type="ECO:0000256" key="7">
    <source>
        <dbReference type="ARBA" id="ARBA00022723"/>
    </source>
</evidence>
<keyword evidence="9" id="KW-0223">Dioxygenase</keyword>
<dbReference type="Pfam" id="PF06155">
    <property type="entry name" value="GBBH-like_N"/>
    <property type="match status" value="1"/>
</dbReference>
<comment type="catalytic activity">
    <reaction evidence="16">
        <text>N(6),N(6),N(6)-trimethyl-L-lysine + 2-oxoglutarate + O2 = (3S)-3-hydroxy-N(6),N(6),N(6)-trimethyl-L-lysine + succinate + CO2</text>
        <dbReference type="Rhea" id="RHEA:14181"/>
        <dbReference type="ChEBI" id="CHEBI:15379"/>
        <dbReference type="ChEBI" id="CHEBI:16526"/>
        <dbReference type="ChEBI" id="CHEBI:16810"/>
        <dbReference type="ChEBI" id="CHEBI:30031"/>
        <dbReference type="ChEBI" id="CHEBI:58100"/>
        <dbReference type="ChEBI" id="CHEBI:141499"/>
        <dbReference type="EC" id="1.14.11.8"/>
    </reaction>
</comment>
<dbReference type="SUPFAM" id="SSF51197">
    <property type="entry name" value="Clavaminate synthase-like"/>
    <property type="match status" value="1"/>
</dbReference>
<evidence type="ECO:0000256" key="3">
    <source>
        <dbReference type="ARBA" id="ARBA00005022"/>
    </source>
</evidence>
<evidence type="ECO:0000256" key="16">
    <source>
        <dbReference type="ARBA" id="ARBA00049334"/>
    </source>
</evidence>
<evidence type="ECO:0000313" key="19">
    <source>
        <dbReference type="EMBL" id="KAK4871747.1"/>
    </source>
</evidence>
<comment type="similarity">
    <text evidence="4">Belongs to the gamma-BBH/TMLD family.</text>
</comment>
<evidence type="ECO:0000256" key="8">
    <source>
        <dbReference type="ARBA" id="ARBA00022873"/>
    </source>
</evidence>
<dbReference type="InterPro" id="IPR003819">
    <property type="entry name" value="TauD/TfdA-like"/>
</dbReference>
<dbReference type="EC" id="1.14.11.8" evidence="5"/>
<dbReference type="InterPro" id="IPR038492">
    <property type="entry name" value="GBBH-like_N_sf"/>
</dbReference>
<dbReference type="InterPro" id="IPR010376">
    <property type="entry name" value="GBBH-like_N"/>
</dbReference>
<dbReference type="GO" id="GO:0005506">
    <property type="term" value="F:iron ion binding"/>
    <property type="evidence" value="ECO:0007669"/>
    <property type="project" value="InterPro"/>
</dbReference>
<evidence type="ECO:0000259" key="17">
    <source>
        <dbReference type="Pfam" id="PF02668"/>
    </source>
</evidence>
<name>A0AAN7PNJ3_9COLE</name>
<evidence type="ECO:0000256" key="5">
    <source>
        <dbReference type="ARBA" id="ARBA00012267"/>
    </source>
</evidence>
<feature type="domain" description="TauD/TfdA-like" evidence="17">
    <location>
        <begin position="132"/>
        <end position="355"/>
    </location>
</feature>
<protein>
    <recommendedName>
        <fullName evidence="6">Trimethyllysine dioxygenase, mitochondrial</fullName>
        <ecNumber evidence="5">1.14.11.8</ecNumber>
    </recommendedName>
    <alternativeName>
        <fullName evidence="13">Epsilon-trimethyllysine 2-oxoglutarate dioxygenase</fullName>
    </alternativeName>
    <alternativeName>
        <fullName evidence="12">TML hydroxylase</fullName>
    </alternativeName>
    <alternativeName>
        <fullName evidence="14">TML-alpha-ketoglutarate dioxygenase</fullName>
    </alternativeName>
</protein>
<dbReference type="Gene3D" id="3.30.2020.30">
    <property type="match status" value="1"/>
</dbReference>
<dbReference type="CDD" id="cd00250">
    <property type="entry name" value="CAS_like"/>
    <property type="match status" value="1"/>
</dbReference>
<dbReference type="Pfam" id="PF02668">
    <property type="entry name" value="TauD"/>
    <property type="match status" value="1"/>
</dbReference>
<dbReference type="InterPro" id="IPR050411">
    <property type="entry name" value="AlphaKG_dependent_hydroxylases"/>
</dbReference>
<feature type="domain" description="Gamma-butyrobetaine hydroxylase-like N-terminal" evidence="18">
    <location>
        <begin position="26"/>
        <end position="91"/>
    </location>
</feature>
<keyword evidence="8" id="KW-0124">Carnitine biosynthesis</keyword>
<keyword evidence="10" id="KW-0560">Oxidoreductase</keyword>
<dbReference type="GO" id="GO:0050353">
    <property type="term" value="F:trimethyllysine dioxygenase activity"/>
    <property type="evidence" value="ECO:0007669"/>
    <property type="project" value="UniProtKB-EC"/>
</dbReference>
<comment type="cofactor">
    <cofactor evidence="1">
        <name>Fe(2+)</name>
        <dbReference type="ChEBI" id="CHEBI:29033"/>
    </cofactor>
</comment>
<keyword evidence="20" id="KW-1185">Reference proteome</keyword>
<sequence>MDSLVKDLGAMKLYDTYIDVEIGANNKRFYYIWLRDNCRCEKCYSTFFNQILNFIFEVPLTIKPINCEIINDKLNIEWDDGHRSEYALNWLDGFEFEYKTKMEMHLWDQNIEKKIDDIIVPVDVYYKDVDGVKALAGNILKYGFGIVSGVELSAEATEEVVKRFASVKKTCFGEMWHVRSDSDYNDTSSTQVGLLAHNDNTYFSSQSGLQVFHLIHHNGKGGSTVLVDGFNIANIIKNKNQEAFETLCTVPVPAHFIDKNHHFVCTEPMIQLHPVTKEFYKIRFNIYDRSPLTSVKNEAIYKFYEALIMFGKLVNDRKNEYAFKLQPGQVIFIDNWRILHGRTAYTGTRDIAGCYISRDDFMSSAKRLYPELQ</sequence>
<evidence type="ECO:0000256" key="14">
    <source>
        <dbReference type="ARBA" id="ARBA00032283"/>
    </source>
</evidence>
<dbReference type="FunFam" id="3.30.2020.30:FF:000002">
    <property type="entry name" value="Putative gamma-butyrobetaine dioxygenase"/>
    <property type="match status" value="1"/>
</dbReference>
<keyword evidence="11" id="KW-0408">Iron</keyword>
<dbReference type="EMBL" id="JARPUR010000008">
    <property type="protein sequence ID" value="KAK4871747.1"/>
    <property type="molecule type" value="Genomic_DNA"/>
</dbReference>
<evidence type="ECO:0000256" key="13">
    <source>
        <dbReference type="ARBA" id="ARBA00031778"/>
    </source>
</evidence>
<evidence type="ECO:0000256" key="6">
    <source>
        <dbReference type="ARBA" id="ARBA00016835"/>
    </source>
</evidence>
<reference evidence="20" key="1">
    <citation type="submission" date="2023-01" db="EMBL/GenBank/DDBJ databases">
        <title>Key to firefly adult light organ development and bioluminescence: homeobox transcription factors regulate luciferase expression and transportation to peroxisome.</title>
        <authorList>
            <person name="Fu X."/>
        </authorList>
    </citation>
    <scope>NUCLEOTIDE SEQUENCE [LARGE SCALE GENOMIC DNA]</scope>
</reference>
<dbReference type="GO" id="GO:0045329">
    <property type="term" value="P:carnitine biosynthetic process"/>
    <property type="evidence" value="ECO:0007669"/>
    <property type="project" value="UniProtKB-KW"/>
</dbReference>
<evidence type="ECO:0000256" key="1">
    <source>
        <dbReference type="ARBA" id="ARBA00001954"/>
    </source>
</evidence>
<accession>A0AAN7PNJ3</accession>
<dbReference type="GO" id="GO:0005739">
    <property type="term" value="C:mitochondrion"/>
    <property type="evidence" value="ECO:0007669"/>
    <property type="project" value="TreeGrafter"/>
</dbReference>
<dbReference type="NCBIfam" id="TIGR02410">
    <property type="entry name" value="carnitine_TMLD"/>
    <property type="match status" value="1"/>
</dbReference>
<keyword evidence="7" id="KW-0479">Metal-binding</keyword>
<dbReference type="Gene3D" id="3.60.130.10">
    <property type="entry name" value="Clavaminate synthase-like"/>
    <property type="match status" value="1"/>
</dbReference>
<comment type="pathway">
    <text evidence="3">Amine and polyamine biosynthesis; carnitine biosynthesis.</text>
</comment>
<dbReference type="PANTHER" id="PTHR10696:SF51">
    <property type="entry name" value="TRIMETHYLLYSINE DIOXYGENASE, MITOCHONDRIAL"/>
    <property type="match status" value="1"/>
</dbReference>
<evidence type="ECO:0000256" key="9">
    <source>
        <dbReference type="ARBA" id="ARBA00022964"/>
    </source>
</evidence>
<evidence type="ECO:0000256" key="2">
    <source>
        <dbReference type="ARBA" id="ARBA00001961"/>
    </source>
</evidence>
<evidence type="ECO:0000256" key="10">
    <source>
        <dbReference type="ARBA" id="ARBA00023002"/>
    </source>
</evidence>
<evidence type="ECO:0000256" key="4">
    <source>
        <dbReference type="ARBA" id="ARBA00008654"/>
    </source>
</evidence>
<dbReference type="AlphaFoldDB" id="A0AAN7PNJ3"/>
<evidence type="ECO:0000259" key="18">
    <source>
        <dbReference type="Pfam" id="PF06155"/>
    </source>
</evidence>
<dbReference type="InterPro" id="IPR042098">
    <property type="entry name" value="TauD-like_sf"/>
</dbReference>
<dbReference type="InterPro" id="IPR012776">
    <property type="entry name" value="Trimethyllysine_dOase"/>
</dbReference>
<dbReference type="PANTHER" id="PTHR10696">
    <property type="entry name" value="GAMMA-BUTYROBETAINE HYDROXYLASE-RELATED"/>
    <property type="match status" value="1"/>
</dbReference>
<organism evidence="19 20">
    <name type="scientific">Aquatica leii</name>
    <dbReference type="NCBI Taxonomy" id="1421715"/>
    <lineage>
        <taxon>Eukaryota</taxon>
        <taxon>Metazoa</taxon>
        <taxon>Ecdysozoa</taxon>
        <taxon>Arthropoda</taxon>
        <taxon>Hexapoda</taxon>
        <taxon>Insecta</taxon>
        <taxon>Pterygota</taxon>
        <taxon>Neoptera</taxon>
        <taxon>Endopterygota</taxon>
        <taxon>Coleoptera</taxon>
        <taxon>Polyphaga</taxon>
        <taxon>Elateriformia</taxon>
        <taxon>Elateroidea</taxon>
        <taxon>Lampyridae</taxon>
        <taxon>Luciolinae</taxon>
        <taxon>Aquatica</taxon>
    </lineage>
</organism>
<gene>
    <name evidence="19" type="ORF">RN001_015871</name>
</gene>
<evidence type="ECO:0000256" key="15">
    <source>
        <dbReference type="ARBA" id="ARBA00046008"/>
    </source>
</evidence>
<comment type="function">
    <text evidence="15">Converts trimethyllysine (TML) into hydroxytrimethyllysine (HTML).</text>
</comment>
<proteinExistence type="inferred from homology"/>
<dbReference type="FunFam" id="3.60.130.10:FF:000001">
    <property type="entry name" value="Trimethyllysine dioxygenase, mitochondrial"/>
    <property type="match status" value="1"/>
</dbReference>